<evidence type="ECO:0000313" key="2">
    <source>
        <dbReference type="EMBL" id="AEF99270.1"/>
    </source>
</evidence>
<sequence length="199" mass="22692">MKKIFKPSLILLAIIFSSCAIQRNGAMQNIEKLEPGEGVVFGSVLIKNDLKNEKRSWGGLLGFLTEIDTSDFNYRLFVYKENFSIIPYLSLDLELNREKNFIYKLENGKYCMKELIPIQKGFPFADSLTIPVNSCFFVSNGAIYYIGKLFISIPEKIQTGSGVDLHVTDERDESIRVLEKNQEINLRASTTKLLLINHK</sequence>
<dbReference type="HOGENOM" id="CLU_1370815_0_0_6"/>
<feature type="chain" id="PRO_5003396915" description="Lipoprotein" evidence="1">
    <location>
        <begin position="23"/>
        <end position="199"/>
    </location>
</feature>
<evidence type="ECO:0000313" key="3">
    <source>
        <dbReference type="Proteomes" id="UP000008888"/>
    </source>
</evidence>
<evidence type="ECO:0008006" key="4">
    <source>
        <dbReference type="Google" id="ProtNLM"/>
    </source>
</evidence>
<proteinExistence type="predicted"/>
<protein>
    <recommendedName>
        <fullName evidence="4">Lipoprotein</fullName>
    </recommendedName>
</protein>
<dbReference type="EMBL" id="CP002738">
    <property type="protein sequence ID" value="AEF99270.1"/>
    <property type="molecule type" value="Genomic_DNA"/>
</dbReference>
<name>G0A6G9_METMM</name>
<reference evidence="3" key="3">
    <citation type="submission" date="2011-05" db="EMBL/GenBank/DDBJ databases">
        <title>Complete sequence of Methylomonas methanica MC09.</title>
        <authorList>
            <consortium name="US DOE Joint Genome Institute"/>
            <person name="Lucas S."/>
            <person name="Han J."/>
            <person name="Lapidus A."/>
            <person name="Cheng J.-F."/>
            <person name="Goodwin L."/>
            <person name="Pitluck S."/>
            <person name="Peters L."/>
            <person name="Mikhailova N."/>
            <person name="Teshima H."/>
            <person name="Han C."/>
            <person name="Tapia R."/>
            <person name="Land M."/>
            <person name="Hauser L."/>
            <person name="Kyrpides N."/>
            <person name="Ivanova N."/>
            <person name="Pagani I."/>
            <person name="Stein L."/>
            <person name="Woyke T."/>
        </authorList>
    </citation>
    <scope>NUCLEOTIDE SEQUENCE [LARGE SCALE GENOMIC DNA]</scope>
    <source>
        <strain evidence="3">MC09</strain>
    </source>
</reference>
<gene>
    <name evidence="2" type="ordered locus">Metme_0831</name>
</gene>
<dbReference type="Proteomes" id="UP000008888">
    <property type="component" value="Chromosome"/>
</dbReference>
<reference evidence="2 3" key="1">
    <citation type="journal article" date="2011" name="J. Bacteriol.">
        <title>Complete Genome Sequence of the Aerobic Marine Methanotroph Methylomonas methanica MC09.</title>
        <authorList>
            <person name="Boden R."/>
            <person name="Cunliffe M."/>
            <person name="Scanlan J."/>
            <person name="Moussard H."/>
            <person name="Kits K.D."/>
            <person name="Klotz M.G."/>
            <person name="Jetten M.S."/>
            <person name="Vuilleumier S."/>
            <person name="Han J."/>
            <person name="Peters L."/>
            <person name="Mikhailova N."/>
            <person name="Teshima H."/>
            <person name="Tapia R."/>
            <person name="Kyrpides N."/>
            <person name="Ivanova N."/>
            <person name="Pagani I."/>
            <person name="Cheng J.F."/>
            <person name="Goodwin L."/>
            <person name="Han C."/>
            <person name="Hauser L."/>
            <person name="Land M.L."/>
            <person name="Lapidus A."/>
            <person name="Lucas S."/>
            <person name="Pitluck S."/>
            <person name="Woyke T."/>
            <person name="Stein L."/>
            <person name="Murrell J.C."/>
        </authorList>
    </citation>
    <scope>NUCLEOTIDE SEQUENCE [LARGE SCALE GENOMIC DNA]</scope>
    <source>
        <strain evidence="2 3">MC09</strain>
    </source>
</reference>
<feature type="signal peptide" evidence="1">
    <location>
        <begin position="1"/>
        <end position="22"/>
    </location>
</feature>
<dbReference type="AlphaFoldDB" id="G0A6G9"/>
<keyword evidence="1" id="KW-0732">Signal</keyword>
<dbReference type="PROSITE" id="PS51257">
    <property type="entry name" value="PROKAR_LIPOPROTEIN"/>
    <property type="match status" value="1"/>
</dbReference>
<evidence type="ECO:0000256" key="1">
    <source>
        <dbReference type="SAM" id="SignalP"/>
    </source>
</evidence>
<dbReference type="RefSeq" id="WP_013817539.1">
    <property type="nucleotide sequence ID" value="NC_015572.1"/>
</dbReference>
<organism evidence="2 3">
    <name type="scientific">Methylomonas methanica (strain DSM 25384 / MC09)</name>
    <dbReference type="NCBI Taxonomy" id="857087"/>
    <lineage>
        <taxon>Bacteria</taxon>
        <taxon>Pseudomonadati</taxon>
        <taxon>Pseudomonadota</taxon>
        <taxon>Gammaproteobacteria</taxon>
        <taxon>Methylococcales</taxon>
        <taxon>Methylococcaceae</taxon>
        <taxon>Methylomonas</taxon>
    </lineage>
</organism>
<keyword evidence="3" id="KW-1185">Reference proteome</keyword>
<reference key="2">
    <citation type="submission" date="2011-05" db="EMBL/GenBank/DDBJ databases">
        <title>Complete genome sequence of the aerobic marine methanotroph Methylomonas methanica MC09.</title>
        <authorList>
            <person name="Boden R."/>
            <person name="Cunliffe M."/>
            <person name="Scanlan J."/>
            <person name="Moussard H."/>
            <person name="Kits K.D."/>
            <person name="Klotz M."/>
            <person name="Jetten M."/>
            <person name="Vuilleumier S."/>
            <person name="Han J."/>
            <person name="Peters L."/>
            <person name="Mikhailova N."/>
            <person name="Teshima H."/>
            <person name="Tapia R."/>
            <person name="Kyrpides N."/>
            <person name="Ivanova N."/>
            <person name="Pagani I."/>
            <person name="Cheng J.-F."/>
            <person name="Goodwin L."/>
            <person name="Han C."/>
            <person name="Hauser L."/>
            <person name="Land M."/>
            <person name="Lapidus A."/>
            <person name="Lucas S."/>
            <person name="Pitluck S."/>
            <person name="Woyke T."/>
            <person name="Stein L.Y."/>
            <person name="Murrell C."/>
        </authorList>
    </citation>
    <scope>NUCLEOTIDE SEQUENCE</scope>
    <source>
        <strain>MC09</strain>
    </source>
</reference>
<accession>G0A6G9</accession>
<dbReference type="KEGG" id="mmt:Metme_0831"/>